<dbReference type="EMBL" id="JBHLZU010000010">
    <property type="protein sequence ID" value="MFB9904543.1"/>
    <property type="molecule type" value="Genomic_DNA"/>
</dbReference>
<name>A0ABV5ZWE3_9PSEU</name>
<keyword evidence="3" id="KW-1185">Reference proteome</keyword>
<keyword evidence="1" id="KW-0812">Transmembrane</keyword>
<evidence type="ECO:0000313" key="2">
    <source>
        <dbReference type="EMBL" id="MFB9904543.1"/>
    </source>
</evidence>
<reference evidence="2 3" key="1">
    <citation type="submission" date="2024-09" db="EMBL/GenBank/DDBJ databases">
        <authorList>
            <person name="Sun Q."/>
            <person name="Mori K."/>
        </authorList>
    </citation>
    <scope>NUCLEOTIDE SEQUENCE [LARGE SCALE GENOMIC DNA]</scope>
    <source>
        <strain evidence="2 3">TBRC 7907</strain>
    </source>
</reference>
<dbReference type="RefSeq" id="WP_377851751.1">
    <property type="nucleotide sequence ID" value="NZ_JBHLZU010000010.1"/>
</dbReference>
<evidence type="ECO:0000313" key="3">
    <source>
        <dbReference type="Proteomes" id="UP001589693"/>
    </source>
</evidence>
<comment type="caution">
    <text evidence="2">The sequence shown here is derived from an EMBL/GenBank/DDBJ whole genome shotgun (WGS) entry which is preliminary data.</text>
</comment>
<keyword evidence="1" id="KW-0472">Membrane</keyword>
<evidence type="ECO:0008006" key="4">
    <source>
        <dbReference type="Google" id="ProtNLM"/>
    </source>
</evidence>
<protein>
    <recommendedName>
        <fullName evidence="4">DUF304 domain-containing protein</fullName>
    </recommendedName>
</protein>
<proteinExistence type="predicted"/>
<evidence type="ECO:0000256" key="1">
    <source>
        <dbReference type="SAM" id="Phobius"/>
    </source>
</evidence>
<feature type="transmembrane region" description="Helical" evidence="1">
    <location>
        <begin position="63"/>
        <end position="83"/>
    </location>
</feature>
<organism evidence="2 3">
    <name type="scientific">Allokutzneria oryzae</name>
    <dbReference type="NCBI Taxonomy" id="1378989"/>
    <lineage>
        <taxon>Bacteria</taxon>
        <taxon>Bacillati</taxon>
        <taxon>Actinomycetota</taxon>
        <taxon>Actinomycetes</taxon>
        <taxon>Pseudonocardiales</taxon>
        <taxon>Pseudonocardiaceae</taxon>
        <taxon>Allokutzneria</taxon>
    </lineage>
</organism>
<gene>
    <name evidence="2" type="ORF">ACFFQA_11430</name>
</gene>
<feature type="transmembrane region" description="Helical" evidence="1">
    <location>
        <begin position="40"/>
        <end position="57"/>
    </location>
</feature>
<accession>A0ABV5ZWE3</accession>
<keyword evidence="1" id="KW-1133">Transmembrane helix</keyword>
<sequence length="153" mass="16096">MAAVVNAARLNSAPPRGLLPDGTVRTTGWLVIGDRQISSGVLLGLAFFLVPFVTAPWSSVGVLPLFTAATGYGLWKLFTAVLFPASRAQNLGACPAYRLAPGQDVRLHGEIGPVARLVDVGLHGGGVVRIVISGGTELWWTADRAVQLVRLVD</sequence>
<dbReference type="Proteomes" id="UP001589693">
    <property type="component" value="Unassembled WGS sequence"/>
</dbReference>